<feature type="transmembrane region" description="Helical" evidence="1">
    <location>
        <begin position="93"/>
        <end position="118"/>
    </location>
</feature>
<keyword evidence="1" id="KW-1133">Transmembrane helix</keyword>
<evidence type="ECO:0000256" key="1">
    <source>
        <dbReference type="SAM" id="Phobius"/>
    </source>
</evidence>
<comment type="caution">
    <text evidence="2">The sequence shown here is derived from an EMBL/GenBank/DDBJ whole genome shotgun (WGS) entry which is preliminary data.</text>
</comment>
<dbReference type="Proteomes" id="UP001500002">
    <property type="component" value="Unassembled WGS sequence"/>
</dbReference>
<evidence type="ECO:0000313" key="3">
    <source>
        <dbReference type="Proteomes" id="UP001500002"/>
    </source>
</evidence>
<evidence type="ECO:0000313" key="2">
    <source>
        <dbReference type="EMBL" id="GAA1798535.1"/>
    </source>
</evidence>
<keyword evidence="1" id="KW-0472">Membrane</keyword>
<keyword evidence="3" id="KW-1185">Reference proteome</keyword>
<feature type="transmembrane region" description="Helical" evidence="1">
    <location>
        <begin position="33"/>
        <end position="54"/>
    </location>
</feature>
<dbReference type="EMBL" id="BAAANJ010000001">
    <property type="protein sequence ID" value="GAA1798535.1"/>
    <property type="molecule type" value="Genomic_DNA"/>
</dbReference>
<proteinExistence type="predicted"/>
<sequence>MVRFLIRLGVSLALAAIALLVTSLLVPGMHLQWQGFLVAIVVFAAVQTFFEWLVEAVFRRGAPAVAGVAGLLSTAAALFVASLGDGINFDGVAAWVLAAVVVWLITALAGWLSGKYLLPRIAPKKQG</sequence>
<accession>A0ABN2LSY7</accession>
<gene>
    <name evidence="2" type="ORF">GCM10009749_02780</name>
</gene>
<feature type="transmembrane region" description="Helical" evidence="1">
    <location>
        <begin position="61"/>
        <end position="81"/>
    </location>
</feature>
<protein>
    <recommendedName>
        <fullName evidence="4">Superfamily IV 4 TMS phage holin</fullName>
    </recommendedName>
</protein>
<dbReference type="RefSeq" id="WP_344292650.1">
    <property type="nucleotide sequence ID" value="NZ_BAAANJ010000001.1"/>
</dbReference>
<reference evidence="2 3" key="1">
    <citation type="journal article" date="2019" name="Int. J. Syst. Evol. Microbiol.">
        <title>The Global Catalogue of Microorganisms (GCM) 10K type strain sequencing project: providing services to taxonomists for standard genome sequencing and annotation.</title>
        <authorList>
            <consortium name="The Broad Institute Genomics Platform"/>
            <consortium name="The Broad Institute Genome Sequencing Center for Infectious Disease"/>
            <person name="Wu L."/>
            <person name="Ma J."/>
        </authorList>
    </citation>
    <scope>NUCLEOTIDE SEQUENCE [LARGE SCALE GENOMIC DNA]</scope>
    <source>
        <strain evidence="2 3">JCM 14322</strain>
    </source>
</reference>
<name>A0ABN2LSY7_9MICO</name>
<keyword evidence="1" id="KW-0812">Transmembrane</keyword>
<organism evidence="2 3">
    <name type="scientific">Agromyces neolithicus</name>
    <dbReference type="NCBI Taxonomy" id="269420"/>
    <lineage>
        <taxon>Bacteria</taxon>
        <taxon>Bacillati</taxon>
        <taxon>Actinomycetota</taxon>
        <taxon>Actinomycetes</taxon>
        <taxon>Micrococcales</taxon>
        <taxon>Microbacteriaceae</taxon>
        <taxon>Agromyces</taxon>
    </lineage>
</organism>
<evidence type="ECO:0008006" key="4">
    <source>
        <dbReference type="Google" id="ProtNLM"/>
    </source>
</evidence>